<evidence type="ECO:0000313" key="2">
    <source>
        <dbReference type="EMBL" id="PAU49605.1"/>
    </source>
</evidence>
<sequence>MPPGFPGFTASGDASGSSEGEAEEDAAVAPLAAGLPLAPFTARASGRPGRPPGIRTPPSGSGAASRRLSAPGDEAGRSGSLTLMHPPRARAATATAAIRVTAV</sequence>
<feature type="compositionally biased region" description="Low complexity" evidence="1">
    <location>
        <begin position="56"/>
        <end position="72"/>
    </location>
</feature>
<feature type="compositionally biased region" description="Low complexity" evidence="1">
    <location>
        <begin position="27"/>
        <end position="48"/>
    </location>
</feature>
<protein>
    <submittedName>
        <fullName evidence="2">Uncharacterized protein</fullName>
    </submittedName>
</protein>
<dbReference type="InterPro" id="IPR000836">
    <property type="entry name" value="PRTase_dom"/>
</dbReference>
<dbReference type="EMBL" id="NSJV01000134">
    <property type="protein sequence ID" value="PAU49605.1"/>
    <property type="molecule type" value="Genomic_DNA"/>
</dbReference>
<evidence type="ECO:0000256" key="1">
    <source>
        <dbReference type="SAM" id="MobiDB-lite"/>
    </source>
</evidence>
<dbReference type="CDD" id="cd06223">
    <property type="entry name" value="PRTases_typeI"/>
    <property type="match status" value="1"/>
</dbReference>
<proteinExistence type="predicted"/>
<evidence type="ECO:0000313" key="3">
    <source>
        <dbReference type="Proteomes" id="UP000218944"/>
    </source>
</evidence>
<reference evidence="2 3" key="1">
    <citation type="submission" date="2017-08" db="EMBL/GenBank/DDBJ databases">
        <title>Genome sequence of Streptomyces albireticuli NRRL B-1670.</title>
        <authorList>
            <person name="Graham D.E."/>
            <person name="Mahan K.M."/>
            <person name="Klingeman D.M."/>
            <person name="Hettich R.L."/>
            <person name="Parry R.J."/>
            <person name="Spain J.C."/>
        </authorList>
    </citation>
    <scope>NUCLEOTIDE SEQUENCE [LARGE SCALE GENOMIC DNA]</scope>
    <source>
        <strain evidence="2 3">NRRL B-1670</strain>
    </source>
</reference>
<accession>A0A2A2DDL0</accession>
<dbReference type="Proteomes" id="UP000218944">
    <property type="component" value="Unassembled WGS sequence"/>
</dbReference>
<comment type="caution">
    <text evidence="2">The sequence shown here is derived from an EMBL/GenBank/DDBJ whole genome shotgun (WGS) entry which is preliminary data.</text>
</comment>
<feature type="region of interest" description="Disordered" evidence="1">
    <location>
        <begin position="1"/>
        <end position="86"/>
    </location>
</feature>
<dbReference type="AlphaFoldDB" id="A0A2A2DDL0"/>
<keyword evidence="3" id="KW-1185">Reference proteome</keyword>
<organism evidence="2 3">
    <name type="scientific">Streptomyces albireticuli</name>
    <dbReference type="NCBI Taxonomy" id="1940"/>
    <lineage>
        <taxon>Bacteria</taxon>
        <taxon>Bacillati</taxon>
        <taxon>Actinomycetota</taxon>
        <taxon>Actinomycetes</taxon>
        <taxon>Kitasatosporales</taxon>
        <taxon>Streptomycetaceae</taxon>
        <taxon>Streptomyces</taxon>
    </lineage>
</organism>
<name>A0A2A2DDL0_9ACTN</name>
<feature type="compositionally biased region" description="Low complexity" evidence="1">
    <location>
        <begin position="10"/>
        <end position="19"/>
    </location>
</feature>
<gene>
    <name evidence="2" type="ORF">CK936_07055</name>
</gene>